<name>A0A345YJC9_9SPHN</name>
<keyword evidence="3" id="KW-1185">Reference proteome</keyword>
<dbReference type="RefSeq" id="WP_115418344.1">
    <property type="nucleotide sequence ID" value="NZ_CP031358.1"/>
</dbReference>
<keyword evidence="2" id="KW-0614">Plasmid</keyword>
<geneLocation type="plasmid" evidence="2 3">
    <name>unnamed</name>
</geneLocation>
<dbReference type="KEGG" id="err:DVR09_16390"/>
<reference evidence="2 3" key="1">
    <citation type="submission" date="2018-07" db="EMBL/GenBank/DDBJ databases">
        <title>Genome sequence of Erythrobacter strain YH-07, an antagonistic bacterium isolated from Yellow Sea.</title>
        <authorList>
            <person name="Tang T."/>
            <person name="Liu Q."/>
            <person name="Sun X."/>
        </authorList>
    </citation>
    <scope>NUCLEOTIDE SEQUENCE [LARGE SCALE GENOMIC DNA]</scope>
    <source>
        <strain evidence="2 3">YH-07</strain>
        <plasmid evidence="2 3">unnamed</plasmid>
    </source>
</reference>
<dbReference type="EMBL" id="CP031358">
    <property type="protein sequence ID" value="AXK44031.1"/>
    <property type="molecule type" value="Genomic_DNA"/>
</dbReference>
<feature type="compositionally biased region" description="Basic and acidic residues" evidence="1">
    <location>
        <begin position="207"/>
        <end position="218"/>
    </location>
</feature>
<evidence type="ECO:0000313" key="2">
    <source>
        <dbReference type="EMBL" id="AXK44031.1"/>
    </source>
</evidence>
<evidence type="ECO:0000256" key="1">
    <source>
        <dbReference type="SAM" id="MobiDB-lite"/>
    </source>
</evidence>
<dbReference type="OrthoDB" id="8220462at2"/>
<dbReference type="InterPro" id="IPR025449">
    <property type="entry name" value="JetB"/>
</dbReference>
<proteinExistence type="predicted"/>
<dbReference type="AlphaFoldDB" id="A0A345YJC9"/>
<accession>A0A345YJC9</accession>
<protein>
    <submittedName>
        <fullName evidence="2">DUF4194 domain-containing protein</fullName>
    </submittedName>
</protein>
<sequence length="250" mass="28563">MPMLFDLEDLLTRPKNQDVEASEFRAAASRMLTQQTLFRDDWNSKNLYEFILRFRVYFSDLFDALGLEMVISERDLTIVLKPAESQAKKRLPMDETVILLSLREAFERGVTSFDIGDFGEVEITSMALLERYEAVTGKQRPAWTRVHAILKEIKRRRIIDFGEEFPEESGVSIIVRPSIREITGEGYLTRIEDFIAAQSPAEVLTSTDREERATDKESLTVAAEDEPVAENDSAIPEQLPEAEPTEELPE</sequence>
<gene>
    <name evidence="2" type="ORF">DVR09_16390</name>
</gene>
<dbReference type="Pfam" id="PF13835">
    <property type="entry name" value="DUF4194"/>
    <property type="match status" value="1"/>
</dbReference>
<feature type="region of interest" description="Disordered" evidence="1">
    <location>
        <begin position="203"/>
        <end position="250"/>
    </location>
</feature>
<evidence type="ECO:0000313" key="3">
    <source>
        <dbReference type="Proteomes" id="UP000254508"/>
    </source>
</evidence>
<dbReference type="Proteomes" id="UP000254508">
    <property type="component" value="Plasmid unnamed"/>
</dbReference>
<organism evidence="2 3">
    <name type="scientific">Erythrobacter aureus</name>
    <dbReference type="NCBI Taxonomy" id="2182384"/>
    <lineage>
        <taxon>Bacteria</taxon>
        <taxon>Pseudomonadati</taxon>
        <taxon>Pseudomonadota</taxon>
        <taxon>Alphaproteobacteria</taxon>
        <taxon>Sphingomonadales</taxon>
        <taxon>Erythrobacteraceae</taxon>
        <taxon>Erythrobacter/Porphyrobacter group</taxon>
        <taxon>Erythrobacter</taxon>
    </lineage>
</organism>